<sequence>MRLRPGFCPAAFFLSIPFYSWISQTMSTFVKTIVIIAIALLPLTARAELVSGIAAIVNDDIITTYEVDRDAALIGKEMEKRAPAEAADKAALRKTALSRLIDKKLIEQKIKELDIRVPEEEVRQSIEDVKKQNKLTQEALVAALAAQGLSFDQYKAQLKEQLERLRLMSQEVRAKIQVGEREMREYYDANRAKYGEEEFTRARQIYFKIDKKAAESEITRVTAAAANVLQEAKSGKDFAELAKKYSDDPAAAKDGGELGTFKRGDMIPEIERALDTMKPGEISDLVRTPAGIHIIKLEERTKGKAKPFEEVKAEIEDFLYKKKSEDRFNQWVNDLRKGAAIEIKQ</sequence>
<keyword evidence="2 4" id="KW-0413">Isomerase</keyword>
<name>A5GDH9_GEOUR</name>
<dbReference type="SUPFAM" id="SSF54534">
    <property type="entry name" value="FKBP-like"/>
    <property type="match status" value="1"/>
</dbReference>
<dbReference type="Proteomes" id="UP000006695">
    <property type="component" value="Chromosome"/>
</dbReference>
<evidence type="ECO:0000256" key="2">
    <source>
        <dbReference type="PROSITE-ProRule" id="PRU00278"/>
    </source>
</evidence>
<evidence type="ECO:0000313" key="5">
    <source>
        <dbReference type="Proteomes" id="UP000006695"/>
    </source>
</evidence>
<protein>
    <submittedName>
        <fullName evidence="4">PpiC-type peptidyl-prolyl cis-trans isomerase</fullName>
    </submittedName>
</protein>
<dbReference type="KEGG" id="gur:Gura_0142"/>
<dbReference type="RefSeq" id="WP_011937087.1">
    <property type="nucleotide sequence ID" value="NC_009483.1"/>
</dbReference>
<dbReference type="SUPFAM" id="SSF109998">
    <property type="entry name" value="Triger factor/SurA peptide-binding domain-like"/>
    <property type="match status" value="1"/>
</dbReference>
<dbReference type="GO" id="GO:0003755">
    <property type="term" value="F:peptidyl-prolyl cis-trans isomerase activity"/>
    <property type="evidence" value="ECO:0007669"/>
    <property type="project" value="UniProtKB-KW"/>
</dbReference>
<gene>
    <name evidence="4" type="ordered locus">Gura_0142</name>
</gene>
<dbReference type="PANTHER" id="PTHR47637">
    <property type="entry name" value="CHAPERONE SURA"/>
    <property type="match status" value="1"/>
</dbReference>
<dbReference type="InterPro" id="IPR046357">
    <property type="entry name" value="PPIase_dom_sf"/>
</dbReference>
<dbReference type="InterPro" id="IPR027304">
    <property type="entry name" value="Trigger_fact/SurA_dom_sf"/>
</dbReference>
<proteinExistence type="predicted"/>
<dbReference type="EMBL" id="CP000698">
    <property type="protein sequence ID" value="ABQ24358.1"/>
    <property type="molecule type" value="Genomic_DNA"/>
</dbReference>
<dbReference type="PROSITE" id="PS50198">
    <property type="entry name" value="PPIC_PPIASE_2"/>
    <property type="match status" value="1"/>
</dbReference>
<reference evidence="4 5" key="1">
    <citation type="submission" date="2007-05" db="EMBL/GenBank/DDBJ databases">
        <title>Complete sequence of Geobacter uraniireducens Rf4.</title>
        <authorList>
            <consortium name="US DOE Joint Genome Institute"/>
            <person name="Copeland A."/>
            <person name="Lucas S."/>
            <person name="Lapidus A."/>
            <person name="Barry K."/>
            <person name="Detter J.C."/>
            <person name="Glavina del Rio T."/>
            <person name="Hammon N."/>
            <person name="Israni S."/>
            <person name="Dalin E."/>
            <person name="Tice H."/>
            <person name="Pitluck S."/>
            <person name="Chertkov O."/>
            <person name="Brettin T."/>
            <person name="Bruce D."/>
            <person name="Han C."/>
            <person name="Schmutz J."/>
            <person name="Larimer F."/>
            <person name="Land M."/>
            <person name="Hauser L."/>
            <person name="Kyrpides N."/>
            <person name="Mikhailova N."/>
            <person name="Shelobolina E."/>
            <person name="Aklujkar M."/>
            <person name="Lovley D."/>
            <person name="Richardson P."/>
        </authorList>
    </citation>
    <scope>NUCLEOTIDE SEQUENCE [LARGE SCALE GENOMIC DNA]</scope>
    <source>
        <strain evidence="4 5">Rf4</strain>
    </source>
</reference>
<feature type="domain" description="PpiC" evidence="3">
    <location>
        <begin position="197"/>
        <end position="299"/>
    </location>
</feature>
<dbReference type="InterPro" id="IPR000297">
    <property type="entry name" value="PPIase_PpiC"/>
</dbReference>
<dbReference type="Pfam" id="PF00639">
    <property type="entry name" value="Rotamase"/>
    <property type="match status" value="1"/>
</dbReference>
<evidence type="ECO:0000256" key="1">
    <source>
        <dbReference type="ARBA" id="ARBA00022729"/>
    </source>
</evidence>
<keyword evidence="5" id="KW-1185">Reference proteome</keyword>
<dbReference type="Pfam" id="PF13624">
    <property type="entry name" value="SurA_N_3"/>
    <property type="match status" value="1"/>
</dbReference>
<accession>A5GDH9</accession>
<organism evidence="4 5">
    <name type="scientific">Geotalea uraniireducens (strain Rf4)</name>
    <name type="common">Geobacter uraniireducens</name>
    <dbReference type="NCBI Taxonomy" id="351605"/>
    <lineage>
        <taxon>Bacteria</taxon>
        <taxon>Pseudomonadati</taxon>
        <taxon>Thermodesulfobacteriota</taxon>
        <taxon>Desulfuromonadia</taxon>
        <taxon>Geobacterales</taxon>
        <taxon>Geobacteraceae</taxon>
        <taxon>Geotalea</taxon>
    </lineage>
</organism>
<dbReference type="Gene3D" id="1.10.4030.10">
    <property type="entry name" value="Porin chaperone SurA, peptide-binding domain"/>
    <property type="match status" value="1"/>
</dbReference>
<dbReference type="AlphaFoldDB" id="A5GDH9"/>
<dbReference type="Gene3D" id="3.10.50.40">
    <property type="match status" value="1"/>
</dbReference>
<evidence type="ECO:0000259" key="3">
    <source>
        <dbReference type="PROSITE" id="PS50198"/>
    </source>
</evidence>
<dbReference type="InterPro" id="IPR050280">
    <property type="entry name" value="OMP_Chaperone_SurA"/>
</dbReference>
<dbReference type="PANTHER" id="PTHR47637:SF1">
    <property type="entry name" value="CHAPERONE SURA"/>
    <property type="match status" value="1"/>
</dbReference>
<dbReference type="HOGENOM" id="CLU_034646_5_0_7"/>
<keyword evidence="1" id="KW-0732">Signal</keyword>
<dbReference type="STRING" id="351605.Gura_0142"/>
<evidence type="ECO:0000313" key="4">
    <source>
        <dbReference type="EMBL" id="ABQ24358.1"/>
    </source>
</evidence>
<keyword evidence="2" id="KW-0697">Rotamase</keyword>